<keyword evidence="4" id="KW-0808">Transferase</keyword>
<reference evidence="8 9" key="1">
    <citation type="submission" date="2014-08" db="EMBL/GenBank/DDBJ databases">
        <title>Complete genome sequence of Corynebacterium aquilae S-613T(T) (=DSM 44791(T)), isolated from the choana of a healthy golden eagle.</title>
        <authorList>
            <person name="Ruckert C."/>
            <person name="Albersmeier A."/>
            <person name="Winkler A."/>
            <person name="Kalinowski J."/>
        </authorList>
    </citation>
    <scope>NUCLEOTIDE SEQUENCE [LARGE SCALE GENOMIC DNA]</scope>
    <source>
        <strain evidence="8 9">S-613</strain>
    </source>
</reference>
<dbReference type="NCBIfam" id="TIGR00830">
    <property type="entry name" value="PTBA"/>
    <property type="match status" value="1"/>
</dbReference>
<dbReference type="Proteomes" id="UP000185478">
    <property type="component" value="Chromosome"/>
</dbReference>
<evidence type="ECO:0000256" key="3">
    <source>
        <dbReference type="ARBA" id="ARBA00022597"/>
    </source>
</evidence>
<dbReference type="InterPro" id="IPR001127">
    <property type="entry name" value="PTS_EIIA_1_perm"/>
</dbReference>
<dbReference type="Gene3D" id="2.70.70.10">
    <property type="entry name" value="Glucose Permease (Domain IIA)"/>
    <property type="match status" value="1"/>
</dbReference>
<keyword evidence="3" id="KW-0762">Sugar transport</keyword>
<dbReference type="EMBL" id="CP009245">
    <property type="protein sequence ID" value="APT84905.1"/>
    <property type="molecule type" value="Genomic_DNA"/>
</dbReference>
<evidence type="ECO:0000313" key="8">
    <source>
        <dbReference type="EMBL" id="APT84905.1"/>
    </source>
</evidence>
<name>A0A1L7CGF9_9CORY</name>
<dbReference type="InterPro" id="IPR050890">
    <property type="entry name" value="PTS_EIIA_component"/>
</dbReference>
<dbReference type="AlphaFoldDB" id="A0A1L7CGF9"/>
<gene>
    <name evidence="8" type="ORF">CAQU_07330</name>
</gene>
<evidence type="ECO:0000259" key="7">
    <source>
        <dbReference type="PROSITE" id="PS51093"/>
    </source>
</evidence>
<keyword evidence="9" id="KW-1185">Reference proteome</keyword>
<protein>
    <recommendedName>
        <fullName evidence="7">PTS EIIA type-1 domain-containing protein</fullName>
    </recommendedName>
</protein>
<dbReference type="GO" id="GO:0016301">
    <property type="term" value="F:kinase activity"/>
    <property type="evidence" value="ECO:0007669"/>
    <property type="project" value="UniProtKB-KW"/>
</dbReference>
<comment type="subcellular location">
    <subcellularLocation>
        <location evidence="1">Cytoplasm</location>
    </subcellularLocation>
</comment>
<feature type="domain" description="PTS EIIA type-1" evidence="7">
    <location>
        <begin position="20"/>
        <end position="125"/>
    </location>
</feature>
<dbReference type="Pfam" id="PF00358">
    <property type="entry name" value="PTS_EIIA_1"/>
    <property type="match status" value="1"/>
</dbReference>
<evidence type="ECO:0000256" key="2">
    <source>
        <dbReference type="ARBA" id="ARBA00022448"/>
    </source>
</evidence>
<evidence type="ECO:0000256" key="4">
    <source>
        <dbReference type="ARBA" id="ARBA00022679"/>
    </source>
</evidence>
<dbReference type="STRING" id="1431546.CAQU_07330"/>
<dbReference type="SUPFAM" id="SSF51261">
    <property type="entry name" value="Duplicated hybrid motif"/>
    <property type="match status" value="1"/>
</dbReference>
<keyword evidence="6" id="KW-0418">Kinase</keyword>
<evidence type="ECO:0000256" key="6">
    <source>
        <dbReference type="ARBA" id="ARBA00022777"/>
    </source>
</evidence>
<sequence length="151" mass="15761">MVAVMSPCAGQLTALSEVNDPVFNSYTVGDGIAVTPANAGEVTVCAPCSGKAIRVMPHAFVILTEEKTGILVHVGIDTVQLKGEGFDVLVEQGCHVDMGQAMVRYTPQEVADKGLDPVVLIVAMDSARGDAQLTKLSPGDKVETGAPLFHL</sequence>
<keyword evidence="5" id="KW-0598">Phosphotransferase system</keyword>
<accession>A0A1L7CGF9</accession>
<dbReference type="PROSITE" id="PS51093">
    <property type="entry name" value="PTS_EIIA_TYPE_1"/>
    <property type="match status" value="1"/>
</dbReference>
<evidence type="ECO:0000256" key="5">
    <source>
        <dbReference type="ARBA" id="ARBA00022683"/>
    </source>
</evidence>
<evidence type="ECO:0000313" key="9">
    <source>
        <dbReference type="Proteomes" id="UP000185478"/>
    </source>
</evidence>
<organism evidence="8 9">
    <name type="scientific">Corynebacterium aquilae DSM 44791</name>
    <dbReference type="NCBI Taxonomy" id="1431546"/>
    <lineage>
        <taxon>Bacteria</taxon>
        <taxon>Bacillati</taxon>
        <taxon>Actinomycetota</taxon>
        <taxon>Actinomycetes</taxon>
        <taxon>Mycobacteriales</taxon>
        <taxon>Corynebacteriaceae</taxon>
        <taxon>Corynebacterium</taxon>
    </lineage>
</organism>
<dbReference type="GO" id="GO:0009401">
    <property type="term" value="P:phosphoenolpyruvate-dependent sugar phosphotransferase system"/>
    <property type="evidence" value="ECO:0007669"/>
    <property type="project" value="UniProtKB-KW"/>
</dbReference>
<dbReference type="PANTHER" id="PTHR45008">
    <property type="entry name" value="PTS SYSTEM GLUCOSE-SPECIFIC EIIA COMPONENT"/>
    <property type="match status" value="1"/>
</dbReference>
<dbReference type="GO" id="GO:0005737">
    <property type="term" value="C:cytoplasm"/>
    <property type="evidence" value="ECO:0007669"/>
    <property type="project" value="UniProtKB-SubCell"/>
</dbReference>
<dbReference type="KEGG" id="caqu:CAQU_07330"/>
<keyword evidence="2" id="KW-0813">Transport</keyword>
<dbReference type="InterPro" id="IPR011055">
    <property type="entry name" value="Dup_hybrid_motif"/>
</dbReference>
<proteinExistence type="predicted"/>
<dbReference type="PANTHER" id="PTHR45008:SF1">
    <property type="entry name" value="PTS SYSTEM GLUCOSE-SPECIFIC EIIA COMPONENT"/>
    <property type="match status" value="1"/>
</dbReference>
<dbReference type="OrthoDB" id="9797715at2"/>
<evidence type="ECO:0000256" key="1">
    <source>
        <dbReference type="ARBA" id="ARBA00004496"/>
    </source>
</evidence>